<proteinExistence type="inferred from homology"/>
<dbReference type="Gene3D" id="3.40.50.300">
    <property type="entry name" value="P-loop containing nucleotide triphosphate hydrolases"/>
    <property type="match status" value="1"/>
</dbReference>
<evidence type="ECO:0000256" key="1">
    <source>
        <dbReference type="ARBA" id="ARBA00005417"/>
    </source>
</evidence>
<evidence type="ECO:0000313" key="12">
    <source>
        <dbReference type="Proteomes" id="UP000192656"/>
    </source>
</evidence>
<dbReference type="SMART" id="SM00382">
    <property type="entry name" value="AAA"/>
    <property type="match status" value="1"/>
</dbReference>
<dbReference type="PANTHER" id="PTHR42781:SF1">
    <property type="entry name" value="THIAMINE IMPORT ATP-BINDING PROTEIN THIQ"/>
    <property type="match status" value="1"/>
</dbReference>
<dbReference type="GO" id="GO:0016887">
    <property type="term" value="F:ATP hydrolysis activity"/>
    <property type="evidence" value="ECO:0007669"/>
    <property type="project" value="InterPro"/>
</dbReference>
<dbReference type="EMBL" id="FWXR01000009">
    <property type="protein sequence ID" value="SMC80980.1"/>
    <property type="molecule type" value="Genomic_DNA"/>
</dbReference>
<keyword evidence="5" id="KW-0547">Nucleotide-binding</keyword>
<dbReference type="InterPro" id="IPR050093">
    <property type="entry name" value="ABC_SmlMolc_Importer"/>
</dbReference>
<name>A0A1W2C774_9HYPH</name>
<dbReference type="GO" id="GO:0005524">
    <property type="term" value="F:ATP binding"/>
    <property type="evidence" value="ECO:0007669"/>
    <property type="project" value="UniProtKB-KW"/>
</dbReference>
<dbReference type="Pfam" id="PF00005">
    <property type="entry name" value="ABC_tran"/>
    <property type="match status" value="1"/>
</dbReference>
<keyword evidence="2" id="KW-0813">Transport</keyword>
<evidence type="ECO:0000259" key="10">
    <source>
        <dbReference type="PROSITE" id="PS50893"/>
    </source>
</evidence>
<evidence type="ECO:0000256" key="7">
    <source>
        <dbReference type="ARBA" id="ARBA00022967"/>
    </source>
</evidence>
<evidence type="ECO:0000256" key="5">
    <source>
        <dbReference type="ARBA" id="ARBA00022741"/>
    </source>
</evidence>
<evidence type="ECO:0000256" key="6">
    <source>
        <dbReference type="ARBA" id="ARBA00022840"/>
    </source>
</evidence>
<dbReference type="RefSeq" id="WP_084410178.1">
    <property type="nucleotide sequence ID" value="NZ_FWXR01000009.1"/>
</dbReference>
<dbReference type="PROSITE" id="PS50893">
    <property type="entry name" value="ABC_TRANSPORTER_2"/>
    <property type="match status" value="1"/>
</dbReference>
<dbReference type="InterPro" id="IPR027417">
    <property type="entry name" value="P-loop_NTPase"/>
</dbReference>
<dbReference type="STRING" id="937218.SAMN06297251_10910"/>
<keyword evidence="8" id="KW-0472">Membrane</keyword>
<evidence type="ECO:0000313" key="11">
    <source>
        <dbReference type="EMBL" id="SMC80980.1"/>
    </source>
</evidence>
<comment type="similarity">
    <text evidence="1">Belongs to the ABC transporter superfamily.</text>
</comment>
<dbReference type="PROSITE" id="PS00211">
    <property type="entry name" value="ABC_TRANSPORTER_1"/>
    <property type="match status" value="1"/>
</dbReference>
<organism evidence="11 12">
    <name type="scientific">Fulvimarina manganoxydans</name>
    <dbReference type="NCBI Taxonomy" id="937218"/>
    <lineage>
        <taxon>Bacteria</taxon>
        <taxon>Pseudomonadati</taxon>
        <taxon>Pseudomonadota</taxon>
        <taxon>Alphaproteobacteria</taxon>
        <taxon>Hyphomicrobiales</taxon>
        <taxon>Aurantimonadaceae</taxon>
        <taxon>Fulvimarina</taxon>
    </lineage>
</organism>
<dbReference type="OrthoDB" id="9802264at2"/>
<gene>
    <name evidence="11" type="ORF">SAMN06297251_10910</name>
</gene>
<dbReference type="InterPro" id="IPR003439">
    <property type="entry name" value="ABC_transporter-like_ATP-bd"/>
</dbReference>
<evidence type="ECO:0000256" key="4">
    <source>
        <dbReference type="ARBA" id="ARBA00022519"/>
    </source>
</evidence>
<keyword evidence="3" id="KW-1003">Cell membrane</keyword>
<evidence type="ECO:0000256" key="3">
    <source>
        <dbReference type="ARBA" id="ARBA00022475"/>
    </source>
</evidence>
<keyword evidence="7" id="KW-1278">Translocase</keyword>
<dbReference type="PANTHER" id="PTHR42781">
    <property type="entry name" value="SPERMIDINE/PUTRESCINE IMPORT ATP-BINDING PROTEIN POTA"/>
    <property type="match status" value="1"/>
</dbReference>
<feature type="region of interest" description="Disordered" evidence="9">
    <location>
        <begin position="237"/>
        <end position="256"/>
    </location>
</feature>
<keyword evidence="4" id="KW-0997">Cell inner membrane</keyword>
<sequence length="256" mass="27592">MSAVPALELIEATIHRPSWTVTADLSVAPGEWLALIGPSGAGKSTLIDMVAGFLPLASGALRIAGQDVTNAPPAERPLSIVFQDDNLFPHLSVFKNVALGLAPNRRVTRSEREAIERGLAAVGLGGKAERLPRELSGGERQRAALARAFLRRRPLLLLDEPFASLGPALRREMLSVLSEVRRGFSDPPLTIVMVTHHPEDAAGHADRVAFIEAGRIGAVGPTSQMLGETAPEAVRRYLGLDDRQDRDLERPERESS</sequence>
<protein>
    <submittedName>
        <fullName evidence="11">Thiamine transport system ATP-binding protein</fullName>
    </submittedName>
</protein>
<dbReference type="InterPro" id="IPR017871">
    <property type="entry name" value="ABC_transporter-like_CS"/>
</dbReference>
<dbReference type="SUPFAM" id="SSF52540">
    <property type="entry name" value="P-loop containing nucleoside triphosphate hydrolases"/>
    <property type="match status" value="1"/>
</dbReference>
<reference evidence="11 12" key="1">
    <citation type="submission" date="2017-04" db="EMBL/GenBank/DDBJ databases">
        <authorList>
            <person name="Afonso C.L."/>
            <person name="Miller P.J."/>
            <person name="Scott M.A."/>
            <person name="Spackman E."/>
            <person name="Goraichik I."/>
            <person name="Dimitrov K.M."/>
            <person name="Suarez D.L."/>
            <person name="Swayne D.E."/>
        </authorList>
    </citation>
    <scope>NUCLEOTIDE SEQUENCE [LARGE SCALE GENOMIC DNA]</scope>
    <source>
        <strain evidence="11 12">CGMCC 1.10972</strain>
    </source>
</reference>
<evidence type="ECO:0000256" key="9">
    <source>
        <dbReference type="SAM" id="MobiDB-lite"/>
    </source>
</evidence>
<keyword evidence="6 11" id="KW-0067">ATP-binding</keyword>
<dbReference type="AlphaFoldDB" id="A0A1W2C774"/>
<evidence type="ECO:0000256" key="2">
    <source>
        <dbReference type="ARBA" id="ARBA00022448"/>
    </source>
</evidence>
<accession>A0A1W2C774</accession>
<keyword evidence="12" id="KW-1185">Reference proteome</keyword>
<dbReference type="Proteomes" id="UP000192656">
    <property type="component" value="Unassembled WGS sequence"/>
</dbReference>
<dbReference type="InterPro" id="IPR003593">
    <property type="entry name" value="AAA+_ATPase"/>
</dbReference>
<feature type="domain" description="ABC transporter" evidence="10">
    <location>
        <begin position="4"/>
        <end position="238"/>
    </location>
</feature>
<evidence type="ECO:0000256" key="8">
    <source>
        <dbReference type="ARBA" id="ARBA00023136"/>
    </source>
</evidence>